<dbReference type="Pfam" id="PF12833">
    <property type="entry name" value="HTH_18"/>
    <property type="match status" value="1"/>
</dbReference>
<dbReference type="Gene3D" id="1.10.10.60">
    <property type="entry name" value="Homeodomain-like"/>
    <property type="match status" value="1"/>
</dbReference>
<protein>
    <submittedName>
        <fullName evidence="5">Helix-turn-helix domain-containing protein</fullName>
    </submittedName>
</protein>
<organism evidence="5 6">
    <name type="scientific">Ideonella paludis</name>
    <dbReference type="NCBI Taxonomy" id="1233411"/>
    <lineage>
        <taxon>Bacteria</taxon>
        <taxon>Pseudomonadati</taxon>
        <taxon>Pseudomonadota</taxon>
        <taxon>Betaproteobacteria</taxon>
        <taxon>Burkholderiales</taxon>
        <taxon>Sphaerotilaceae</taxon>
        <taxon>Ideonella</taxon>
    </lineage>
</organism>
<dbReference type="InterPro" id="IPR018060">
    <property type="entry name" value="HTH_AraC"/>
</dbReference>
<gene>
    <name evidence="5" type="ORF">KAK11_02200</name>
</gene>
<dbReference type="RefSeq" id="WP_210805698.1">
    <property type="nucleotide sequence ID" value="NZ_JAGQDG010000001.1"/>
</dbReference>
<dbReference type="SUPFAM" id="SSF46689">
    <property type="entry name" value="Homeodomain-like"/>
    <property type="match status" value="2"/>
</dbReference>
<feature type="region of interest" description="Disordered" evidence="3">
    <location>
        <begin position="318"/>
        <end position="338"/>
    </location>
</feature>
<dbReference type="Proteomes" id="UP000672097">
    <property type="component" value="Unassembled WGS sequence"/>
</dbReference>
<reference evidence="5 6" key="1">
    <citation type="submission" date="2021-04" db="EMBL/GenBank/DDBJ databases">
        <title>The genome sequence of type strain Ideonella paludis KCTC 32238.</title>
        <authorList>
            <person name="Liu Y."/>
        </authorList>
    </citation>
    <scope>NUCLEOTIDE SEQUENCE [LARGE SCALE GENOMIC DNA]</scope>
    <source>
        <strain evidence="5 6">KCTC 32238</strain>
    </source>
</reference>
<dbReference type="InterPro" id="IPR009057">
    <property type="entry name" value="Homeodomain-like_sf"/>
</dbReference>
<proteinExistence type="predicted"/>
<keyword evidence="1" id="KW-0805">Transcription regulation</keyword>
<feature type="domain" description="HTH araC/xylS-type" evidence="4">
    <location>
        <begin position="219"/>
        <end position="317"/>
    </location>
</feature>
<dbReference type="InterPro" id="IPR052158">
    <property type="entry name" value="INH-QAR"/>
</dbReference>
<evidence type="ECO:0000313" key="6">
    <source>
        <dbReference type="Proteomes" id="UP000672097"/>
    </source>
</evidence>
<dbReference type="InterPro" id="IPR002818">
    <property type="entry name" value="DJ-1/PfpI"/>
</dbReference>
<dbReference type="Gene3D" id="3.40.50.880">
    <property type="match status" value="1"/>
</dbReference>
<dbReference type="PANTHER" id="PTHR43130">
    <property type="entry name" value="ARAC-FAMILY TRANSCRIPTIONAL REGULATOR"/>
    <property type="match status" value="1"/>
</dbReference>
<evidence type="ECO:0000256" key="3">
    <source>
        <dbReference type="SAM" id="MobiDB-lite"/>
    </source>
</evidence>
<dbReference type="CDD" id="cd03137">
    <property type="entry name" value="GATase1_AraC_1"/>
    <property type="match status" value="1"/>
</dbReference>
<dbReference type="PANTHER" id="PTHR43130:SF3">
    <property type="entry name" value="HTH-TYPE TRANSCRIPTIONAL REGULATOR RV1931C"/>
    <property type="match status" value="1"/>
</dbReference>
<accession>A0ABS5DSJ4</accession>
<dbReference type="PROSITE" id="PS01124">
    <property type="entry name" value="HTH_ARAC_FAMILY_2"/>
    <property type="match status" value="1"/>
</dbReference>
<evidence type="ECO:0000256" key="2">
    <source>
        <dbReference type="ARBA" id="ARBA00023163"/>
    </source>
</evidence>
<evidence type="ECO:0000313" key="5">
    <source>
        <dbReference type="EMBL" id="MBQ0934123.1"/>
    </source>
</evidence>
<comment type="caution">
    <text evidence="5">The sequence shown here is derived from an EMBL/GenBank/DDBJ whole genome shotgun (WGS) entry which is preliminary data.</text>
</comment>
<dbReference type="InterPro" id="IPR029062">
    <property type="entry name" value="Class_I_gatase-like"/>
</dbReference>
<dbReference type="SMART" id="SM00342">
    <property type="entry name" value="HTH_ARAC"/>
    <property type="match status" value="1"/>
</dbReference>
<evidence type="ECO:0000259" key="4">
    <source>
        <dbReference type="PROSITE" id="PS01124"/>
    </source>
</evidence>
<evidence type="ECO:0000256" key="1">
    <source>
        <dbReference type="ARBA" id="ARBA00023015"/>
    </source>
</evidence>
<dbReference type="EMBL" id="JAGQDG010000001">
    <property type="protein sequence ID" value="MBQ0934123.1"/>
    <property type="molecule type" value="Genomic_DNA"/>
</dbReference>
<keyword evidence="6" id="KW-1185">Reference proteome</keyword>
<keyword evidence="2" id="KW-0804">Transcription</keyword>
<dbReference type="Pfam" id="PF01965">
    <property type="entry name" value="DJ-1_PfpI"/>
    <property type="match status" value="1"/>
</dbReference>
<dbReference type="SUPFAM" id="SSF52317">
    <property type="entry name" value="Class I glutamine amidotransferase-like"/>
    <property type="match status" value="1"/>
</dbReference>
<name>A0ABS5DSJ4_9BURK</name>
<sequence length="338" mass="36588">MAPNSARPCRIAVVAFDRISPFHLSVPCVVFGEALPEPGHFQVQVCSADPQPLRSTAGFEISGLASLRALQQADAIIVPSWRDVNEPPPAALLRALRAAHARGAHIVGLCLGAYVLAAAGLLDGLRATTHWSAAADFAKRFPAVDLDPDVLYVQQGRLLTSAGTAAGIDCCLHLLRERLGAEVANRVARRLVVPPHRQGGQAQFIEQPLPQTASGHRLTALIDHVRAHLDAPHSLDSLAQHAAMSRRSLTRHFKALTGTSVLDWLLAERLSLAQRLLEQTQQPIEHIATLAGFGTALSLRQHFRQRFGVTPSAWRSEFQGQMDGVPQPSGRSRATRSR</sequence>